<proteinExistence type="predicted"/>
<organism evidence="1 2">
    <name type="scientific">Lasiodiplodia mahajangana</name>
    <dbReference type="NCBI Taxonomy" id="1108764"/>
    <lineage>
        <taxon>Eukaryota</taxon>
        <taxon>Fungi</taxon>
        <taxon>Dikarya</taxon>
        <taxon>Ascomycota</taxon>
        <taxon>Pezizomycotina</taxon>
        <taxon>Dothideomycetes</taxon>
        <taxon>Dothideomycetes incertae sedis</taxon>
        <taxon>Botryosphaeriales</taxon>
        <taxon>Botryosphaeriaceae</taxon>
        <taxon>Lasiodiplodia</taxon>
    </lineage>
</organism>
<evidence type="ECO:0000313" key="1">
    <source>
        <dbReference type="EMBL" id="KAJ8129907.1"/>
    </source>
</evidence>
<name>A0ACC2JQX8_9PEZI</name>
<protein>
    <submittedName>
        <fullName evidence="1">Uncharacterized protein</fullName>
    </submittedName>
</protein>
<dbReference type="Proteomes" id="UP001153332">
    <property type="component" value="Unassembled WGS sequence"/>
</dbReference>
<comment type="caution">
    <text evidence="1">The sequence shown here is derived from an EMBL/GenBank/DDBJ whole genome shotgun (WGS) entry which is preliminary data.</text>
</comment>
<dbReference type="EMBL" id="JAPUUL010000629">
    <property type="protein sequence ID" value="KAJ8129907.1"/>
    <property type="molecule type" value="Genomic_DNA"/>
</dbReference>
<gene>
    <name evidence="1" type="ORF">O1611_g3724</name>
</gene>
<keyword evidence="2" id="KW-1185">Reference proteome</keyword>
<sequence length="745" mass="83822">MADNSQSQNHILRRLQLSQQYKAIEGPTLSSLFPAGTNITRWSKINVLRGVQHEYSKLSDNVRNNAATNLEEAVRLRREAMPLWPAGTEAEARHWDWITILQRITGVLRTATNTAGVGQRNTIVSSTPTTIANDNTAWTDVDLDIYLEQMSYWRKTLNDIWEKARDDPEQMTVADISTGCAVRYFKMEMAAMYEGNRSWYGANASYARATLDYMKTNEGKIGHALWSLSNELETKTIPDLQGDISSADLGGFPAASDVWVYADRAKHTNPLVDWIKDIMTRVRGRKKTFNHHEFLTAWLFYKDAVEMAKEHISNMRRGAVKRLTELTRIAIQWPRLAPGPTVREVTEGIASRVAAMTRYVMRQDNIPGFAIAHSWASYLNLMMNVCLWHLPALWQVGLLFEAHLILKRWPKLPFAAKAEQFCNRYHMFICPKMGHRPADQSEWRQAVANWSEEITANNEQKGRLRAIMRDYARVDEFGKGWARLVVIEDSLTLTKDDFKMTQGTPQWWEAIRKKIQAELEEPPLTEMYLAIKSSFDNKQGRDWVNELLSLLPWEDNEEEVDAILDNVNPSTEWFSGVIDPSKLYINLSTAMGFMTIDTNHRVKSKGKGSGSGNKTNTGNGPANSGGRCDGAALKFSRKGLIGRWFCVGAILDNTRLGLVPKQFKAEAPAHVIPGITSDLVEALGDAARGALRNPCGNYIGRDGLGHKGAVGMGDVGVRAGVVRGERHGQRREERGDEGHELHLGV</sequence>
<evidence type="ECO:0000313" key="2">
    <source>
        <dbReference type="Proteomes" id="UP001153332"/>
    </source>
</evidence>
<accession>A0ACC2JQX8</accession>
<reference evidence="1" key="1">
    <citation type="submission" date="2022-12" db="EMBL/GenBank/DDBJ databases">
        <title>Genome Sequence of Lasiodiplodia mahajangana.</title>
        <authorList>
            <person name="Buettner E."/>
        </authorList>
    </citation>
    <scope>NUCLEOTIDE SEQUENCE</scope>
    <source>
        <strain evidence="1">VT137</strain>
    </source>
</reference>